<comment type="caution">
    <text evidence="7">The sequence shown here is derived from an EMBL/GenBank/DDBJ whole genome shotgun (WGS) entry which is preliminary data.</text>
</comment>
<dbReference type="InterPro" id="IPR013861">
    <property type="entry name" value="TMEM115/Pdh1/Rbl19"/>
</dbReference>
<comment type="subcellular location">
    <subcellularLocation>
        <location evidence="1">Membrane</location>
        <topology evidence="1">Multi-pass membrane protein</topology>
    </subcellularLocation>
</comment>
<keyword evidence="4 6" id="KW-0472">Membrane</keyword>
<protein>
    <submittedName>
        <fullName evidence="7">Uncharacterized protein</fullName>
    </submittedName>
</protein>
<dbReference type="SMART" id="SM01160">
    <property type="entry name" value="DUF1751"/>
    <property type="match status" value="1"/>
</dbReference>
<dbReference type="InterPro" id="IPR035952">
    <property type="entry name" value="Rhomboid-like_sf"/>
</dbReference>
<evidence type="ECO:0000256" key="4">
    <source>
        <dbReference type="ARBA" id="ARBA00023136"/>
    </source>
</evidence>
<evidence type="ECO:0000256" key="2">
    <source>
        <dbReference type="ARBA" id="ARBA00022692"/>
    </source>
</evidence>
<feature type="region of interest" description="Disordered" evidence="5">
    <location>
        <begin position="35"/>
        <end position="61"/>
    </location>
</feature>
<proteinExistence type="predicted"/>
<evidence type="ECO:0000313" key="8">
    <source>
        <dbReference type="Proteomes" id="UP001338125"/>
    </source>
</evidence>
<reference evidence="7 8" key="1">
    <citation type="submission" date="2024-01" db="EMBL/GenBank/DDBJ databases">
        <title>Complete genome of Cladobotryum mycophilum ATHUM6906.</title>
        <authorList>
            <person name="Christinaki A.C."/>
            <person name="Myridakis A.I."/>
            <person name="Kouvelis V.N."/>
        </authorList>
    </citation>
    <scope>NUCLEOTIDE SEQUENCE [LARGE SCALE GENOMIC DNA]</scope>
    <source>
        <strain evidence="7 8">ATHUM6906</strain>
    </source>
</reference>
<accession>A0ABR0SXW4</accession>
<evidence type="ECO:0000256" key="1">
    <source>
        <dbReference type="ARBA" id="ARBA00004141"/>
    </source>
</evidence>
<keyword evidence="3 6" id="KW-1133">Transmembrane helix</keyword>
<evidence type="ECO:0000313" key="7">
    <source>
        <dbReference type="EMBL" id="KAK5997031.1"/>
    </source>
</evidence>
<feature type="transmembrane region" description="Helical" evidence="6">
    <location>
        <begin position="151"/>
        <end position="168"/>
    </location>
</feature>
<feature type="region of interest" description="Disordered" evidence="5">
    <location>
        <begin position="386"/>
        <end position="443"/>
    </location>
</feature>
<feature type="transmembrane region" description="Helical" evidence="6">
    <location>
        <begin position="208"/>
        <end position="231"/>
    </location>
</feature>
<dbReference type="SUPFAM" id="SSF144091">
    <property type="entry name" value="Rhomboid-like"/>
    <property type="match status" value="1"/>
</dbReference>
<keyword evidence="2 6" id="KW-0812">Transmembrane</keyword>
<dbReference type="Pfam" id="PF08551">
    <property type="entry name" value="DUF1751"/>
    <property type="match status" value="1"/>
</dbReference>
<name>A0ABR0SXW4_9HYPO</name>
<evidence type="ECO:0000256" key="6">
    <source>
        <dbReference type="SAM" id="Phobius"/>
    </source>
</evidence>
<feature type="transmembrane region" description="Helical" evidence="6">
    <location>
        <begin position="123"/>
        <end position="139"/>
    </location>
</feature>
<feature type="compositionally biased region" description="Basic and acidic residues" evidence="5">
    <location>
        <begin position="431"/>
        <end position="443"/>
    </location>
</feature>
<gene>
    <name evidence="7" type="ORF">PT974_02381</name>
</gene>
<dbReference type="EMBL" id="JAVFKD010000002">
    <property type="protein sequence ID" value="KAK5997031.1"/>
    <property type="molecule type" value="Genomic_DNA"/>
</dbReference>
<keyword evidence="8" id="KW-1185">Reference proteome</keyword>
<feature type="compositionally biased region" description="Polar residues" evidence="5">
    <location>
        <begin position="404"/>
        <end position="420"/>
    </location>
</feature>
<feature type="transmembrane region" description="Helical" evidence="6">
    <location>
        <begin position="180"/>
        <end position="202"/>
    </location>
</feature>
<dbReference type="PANTHER" id="PTHR13377:SF3">
    <property type="entry name" value="TRANSMEMBRANE PROTEIN 115"/>
    <property type="match status" value="1"/>
</dbReference>
<evidence type="ECO:0000256" key="3">
    <source>
        <dbReference type="ARBA" id="ARBA00022989"/>
    </source>
</evidence>
<organism evidence="7 8">
    <name type="scientific">Cladobotryum mycophilum</name>
    <dbReference type="NCBI Taxonomy" id="491253"/>
    <lineage>
        <taxon>Eukaryota</taxon>
        <taxon>Fungi</taxon>
        <taxon>Dikarya</taxon>
        <taxon>Ascomycota</taxon>
        <taxon>Pezizomycotina</taxon>
        <taxon>Sordariomycetes</taxon>
        <taxon>Hypocreomycetidae</taxon>
        <taxon>Hypocreales</taxon>
        <taxon>Hypocreaceae</taxon>
        <taxon>Cladobotryum</taxon>
    </lineage>
</organism>
<sequence length="443" mass="48820">MSPRLGQSPKLIPCTSICPVEILPKNLLAASSHIAGTSQATPRPHTSKYPPIATSTDRDGRRQLHPGADVYIAKPSIASNYVAMPPRINIPPVTRALLGTLIFQSILSAAIRYRQWSKDANIVIPYLTLIPQLSIVYPWTFLTSSLVEGNIFTFGLGVVTLYHGGRYLERAWSSADLAKFLVIVSLIPNVLTFFVMVLMFTLTRNQDWTLTVIGGTIPFQISFLVAFSHLVPAHTVTLFRGVISLRVPKFPIIYISIITLLSLTPLLSRAAFWLAIFGFQTSWTYLRFYKTVFPDLETSQPMSLRGDSSETFAWAEFFPGPVKPFFAALADQVFSVLVAIHICKPFGDMGTNRGDNFLQRGTPGSARAEAERRRAIALKALDQRLQAATTTQAPRPSIPPAQPSGPTVQIQPQPSTQTAMRSEPGPMLGETKFDPDHEEAHSS</sequence>
<dbReference type="PANTHER" id="PTHR13377">
    <property type="entry name" value="PLACENTAL PROTEIN 6"/>
    <property type="match status" value="1"/>
</dbReference>
<evidence type="ECO:0000256" key="5">
    <source>
        <dbReference type="SAM" id="MobiDB-lite"/>
    </source>
</evidence>
<dbReference type="Proteomes" id="UP001338125">
    <property type="component" value="Unassembled WGS sequence"/>
</dbReference>
<feature type="transmembrane region" description="Helical" evidence="6">
    <location>
        <begin position="252"/>
        <end position="279"/>
    </location>
</feature>